<keyword evidence="2" id="KW-0472">Membrane</keyword>
<reference evidence="3 4" key="1">
    <citation type="journal article" date="2023" name="Nat. Commun.">
        <title>Origin of minicircular mitochondrial genomes in red algae.</title>
        <authorList>
            <person name="Lee Y."/>
            <person name="Cho C.H."/>
            <person name="Lee Y.M."/>
            <person name="Park S.I."/>
            <person name="Yang J.H."/>
            <person name="West J.A."/>
            <person name="Bhattacharya D."/>
            <person name="Yoon H.S."/>
        </authorList>
    </citation>
    <scope>NUCLEOTIDE SEQUENCE [LARGE SCALE GENOMIC DNA]</scope>
    <source>
        <strain evidence="3 4">CCMP1338</strain>
        <tissue evidence="3">Whole cell</tissue>
    </source>
</reference>
<comment type="caution">
    <text evidence="3">The sequence shown here is derived from an EMBL/GenBank/DDBJ whole genome shotgun (WGS) entry which is preliminary data.</text>
</comment>
<dbReference type="EMBL" id="JAMWBK010000007">
    <property type="protein sequence ID" value="KAJ8903605.1"/>
    <property type="molecule type" value="Genomic_DNA"/>
</dbReference>
<gene>
    <name evidence="3" type="ORF">NDN08_004709</name>
</gene>
<name>A0AAV8UM14_9RHOD</name>
<keyword evidence="2" id="KW-1133">Transmembrane helix</keyword>
<protein>
    <submittedName>
        <fullName evidence="3">Uncharacterized protein</fullName>
    </submittedName>
</protein>
<accession>A0AAV8UM14</accession>
<keyword evidence="4" id="KW-1185">Reference proteome</keyword>
<sequence>MDFRLCFVGGSRWLTIASRTNGSVAGRSRRNAKLAPGRVRCKDRVEEEASKLDVVEKVFEETKQQQEEEEEDTRPVVTATDVTPTQEAEDRDDSGIRLAVALFGGLVSFYFFGGIVRTVDGWPVVPWFLEIMGFAFTIWAVLAVFIPKLR</sequence>
<proteinExistence type="predicted"/>
<evidence type="ECO:0000256" key="2">
    <source>
        <dbReference type="SAM" id="Phobius"/>
    </source>
</evidence>
<feature type="transmembrane region" description="Helical" evidence="2">
    <location>
        <begin position="125"/>
        <end position="146"/>
    </location>
</feature>
<dbReference type="AlphaFoldDB" id="A0AAV8UM14"/>
<evidence type="ECO:0000313" key="3">
    <source>
        <dbReference type="EMBL" id="KAJ8903605.1"/>
    </source>
</evidence>
<feature type="region of interest" description="Disordered" evidence="1">
    <location>
        <begin position="61"/>
        <end position="90"/>
    </location>
</feature>
<organism evidence="3 4">
    <name type="scientific">Rhodosorus marinus</name>
    <dbReference type="NCBI Taxonomy" id="101924"/>
    <lineage>
        <taxon>Eukaryota</taxon>
        <taxon>Rhodophyta</taxon>
        <taxon>Stylonematophyceae</taxon>
        <taxon>Stylonematales</taxon>
        <taxon>Stylonemataceae</taxon>
        <taxon>Rhodosorus</taxon>
    </lineage>
</organism>
<keyword evidence="2" id="KW-0812">Transmembrane</keyword>
<evidence type="ECO:0000313" key="4">
    <source>
        <dbReference type="Proteomes" id="UP001157974"/>
    </source>
</evidence>
<feature type="transmembrane region" description="Helical" evidence="2">
    <location>
        <begin position="98"/>
        <end position="119"/>
    </location>
</feature>
<evidence type="ECO:0000256" key="1">
    <source>
        <dbReference type="SAM" id="MobiDB-lite"/>
    </source>
</evidence>
<dbReference type="Proteomes" id="UP001157974">
    <property type="component" value="Unassembled WGS sequence"/>
</dbReference>